<keyword evidence="2" id="KW-1185">Reference proteome</keyword>
<proteinExistence type="predicted"/>
<organism evidence="1 2">
    <name type="scientific">Ixodes persulcatus</name>
    <name type="common">Taiga tick</name>
    <dbReference type="NCBI Taxonomy" id="34615"/>
    <lineage>
        <taxon>Eukaryota</taxon>
        <taxon>Metazoa</taxon>
        <taxon>Ecdysozoa</taxon>
        <taxon>Arthropoda</taxon>
        <taxon>Chelicerata</taxon>
        <taxon>Arachnida</taxon>
        <taxon>Acari</taxon>
        <taxon>Parasitiformes</taxon>
        <taxon>Ixodida</taxon>
        <taxon>Ixodoidea</taxon>
        <taxon>Ixodidae</taxon>
        <taxon>Ixodinae</taxon>
        <taxon>Ixodes</taxon>
    </lineage>
</organism>
<accession>A0AC60Q5D0</accession>
<name>A0AC60Q5D0_IXOPE</name>
<evidence type="ECO:0000313" key="1">
    <source>
        <dbReference type="EMBL" id="KAG0428122.1"/>
    </source>
</evidence>
<dbReference type="EMBL" id="JABSTQ010009562">
    <property type="protein sequence ID" value="KAG0428122.1"/>
    <property type="molecule type" value="Genomic_DNA"/>
</dbReference>
<evidence type="ECO:0000313" key="2">
    <source>
        <dbReference type="Proteomes" id="UP000805193"/>
    </source>
</evidence>
<sequence>MTLTTTIYIGRLEDNPRSEVMGYFRDGIFDGVIRTESNVYFVEPADNFFLEKQNYDAVVYSGMEVMAPDCITMDGGVRACFQNKTHAYGPSKMLQRLPAEDVLTRMSAQRVKEFGKGSSLRVCGIELLADHSFYRSRNRNINLVVQEMILHLHYADLVFRNTDFNLPFRIGLIPEKVLPSKVTRVAERFVANPDPEGPVGGICELPMRFIDQDTIHSFNIASITTSTSNRKRVPHGVSFGTVTHEIGHSFGSPHDPAADPSCHPIGKSGFFIMVKYSVDGSLPNHRAFSPCSVRDMRKVVKDTRLREAGAKVVCCLSRGAPKGPNLPRVRLNHQDALFPGHGKATHSQTWLPKQPSGGASSESGRVVAKGTCLAEDGARCGNGIIEPGEECDCGSEATCETLDPCCSPASSSSLSIHDALGDLTASSDHPCAIRRTGGSTCSPRSSACCNEQCGAMVLSTGHNTSCRPFDECMASGICDDKGVCRPIAPRNDGFPCKGTKKTCRRGKCQSTPCQDRGMLDCVCVDEGRYGNNECHICCRNGTHAACMPAIEHGLKSLDGRLFVQRSDYFCHGRRGQCDGVAVRSVSRVHSSTSRPHFPRDIARLPPNPAPACRLLSLLHASPVEEPERPSCRARETLSLSGFPFSSLRSFVLGSQSRDVSWLRGVVQPDLVLREVTAAPPRHDISRRPEIGAQRVGTGEGSQISTPPSPQCSDSGGARGCVVPRNSGGELDQLSVTDDDEHPRW</sequence>
<reference evidence="1 2" key="1">
    <citation type="journal article" date="2020" name="Cell">
        <title>Large-Scale Comparative Analyses of Tick Genomes Elucidate Their Genetic Diversity and Vector Capacities.</title>
        <authorList>
            <consortium name="Tick Genome and Microbiome Consortium (TIGMIC)"/>
            <person name="Jia N."/>
            <person name="Wang J."/>
            <person name="Shi W."/>
            <person name="Du L."/>
            <person name="Sun Y."/>
            <person name="Zhan W."/>
            <person name="Jiang J.F."/>
            <person name="Wang Q."/>
            <person name="Zhang B."/>
            <person name="Ji P."/>
            <person name="Bell-Sakyi L."/>
            <person name="Cui X.M."/>
            <person name="Yuan T.T."/>
            <person name="Jiang B.G."/>
            <person name="Yang W.F."/>
            <person name="Lam T.T."/>
            <person name="Chang Q.C."/>
            <person name="Ding S.J."/>
            <person name="Wang X.J."/>
            <person name="Zhu J.G."/>
            <person name="Ruan X.D."/>
            <person name="Zhao L."/>
            <person name="Wei J.T."/>
            <person name="Ye R.Z."/>
            <person name="Que T.C."/>
            <person name="Du C.H."/>
            <person name="Zhou Y.H."/>
            <person name="Cheng J.X."/>
            <person name="Dai P.F."/>
            <person name="Guo W.B."/>
            <person name="Han X.H."/>
            <person name="Huang E.J."/>
            <person name="Li L.F."/>
            <person name="Wei W."/>
            <person name="Gao Y.C."/>
            <person name="Liu J.Z."/>
            <person name="Shao H.Z."/>
            <person name="Wang X."/>
            <person name="Wang C.C."/>
            <person name="Yang T.C."/>
            <person name="Huo Q.B."/>
            <person name="Li W."/>
            <person name="Chen H.Y."/>
            <person name="Chen S.E."/>
            <person name="Zhou L.G."/>
            <person name="Ni X.B."/>
            <person name="Tian J.H."/>
            <person name="Sheng Y."/>
            <person name="Liu T."/>
            <person name="Pan Y.S."/>
            <person name="Xia L.Y."/>
            <person name="Li J."/>
            <person name="Zhao F."/>
            <person name="Cao W.C."/>
        </authorList>
    </citation>
    <scope>NUCLEOTIDE SEQUENCE [LARGE SCALE GENOMIC DNA]</scope>
    <source>
        <strain evidence="1">Iper-2018</strain>
    </source>
</reference>
<comment type="caution">
    <text evidence="1">The sequence shown here is derived from an EMBL/GenBank/DDBJ whole genome shotgun (WGS) entry which is preliminary data.</text>
</comment>
<gene>
    <name evidence="1" type="ORF">HPB47_024877</name>
</gene>
<dbReference type="Proteomes" id="UP000805193">
    <property type="component" value="Unassembled WGS sequence"/>
</dbReference>
<protein>
    <submittedName>
        <fullName evidence="1">Uncharacterized protein</fullName>
    </submittedName>
</protein>